<keyword evidence="3" id="KW-1185">Reference proteome</keyword>
<feature type="transmembrane region" description="Helical" evidence="1">
    <location>
        <begin position="35"/>
        <end position="56"/>
    </location>
</feature>
<feature type="transmembrane region" description="Helical" evidence="1">
    <location>
        <begin position="62"/>
        <end position="85"/>
    </location>
</feature>
<sequence length="91" mass="9460">MTAPVVLGLLAAILIVCYAHFEIPRFTRGAVKREVAHAVLAVAGIAFGAVCATVPGEPFARWAAFTLGFGAVHAPAASILFLKWLRGAGQS</sequence>
<keyword evidence="1" id="KW-0812">Transmembrane</keyword>
<dbReference type="EMBL" id="SORE01000038">
    <property type="protein sequence ID" value="TDY37384.1"/>
    <property type="molecule type" value="Genomic_DNA"/>
</dbReference>
<accession>A0A4V3HCJ2</accession>
<organism evidence="2 3">
    <name type="scientific">Paraburkholderia rhizosphaerae</name>
    <dbReference type="NCBI Taxonomy" id="480658"/>
    <lineage>
        <taxon>Bacteria</taxon>
        <taxon>Pseudomonadati</taxon>
        <taxon>Pseudomonadota</taxon>
        <taxon>Betaproteobacteria</taxon>
        <taxon>Burkholderiales</taxon>
        <taxon>Burkholderiaceae</taxon>
        <taxon>Paraburkholderia</taxon>
    </lineage>
</organism>
<evidence type="ECO:0000256" key="1">
    <source>
        <dbReference type="SAM" id="Phobius"/>
    </source>
</evidence>
<protein>
    <submittedName>
        <fullName evidence="2">Uncharacterized protein</fullName>
    </submittedName>
</protein>
<keyword evidence="1" id="KW-1133">Transmembrane helix</keyword>
<dbReference type="Proteomes" id="UP000295509">
    <property type="component" value="Unassembled WGS sequence"/>
</dbReference>
<dbReference type="AlphaFoldDB" id="A0A4V3HCJ2"/>
<comment type="caution">
    <text evidence="2">The sequence shown here is derived from an EMBL/GenBank/DDBJ whole genome shotgun (WGS) entry which is preliminary data.</text>
</comment>
<dbReference type="OrthoDB" id="9132302at2"/>
<evidence type="ECO:0000313" key="3">
    <source>
        <dbReference type="Proteomes" id="UP000295509"/>
    </source>
</evidence>
<reference evidence="2 3" key="1">
    <citation type="submission" date="2019-03" db="EMBL/GenBank/DDBJ databases">
        <title>Genomic Encyclopedia of Type Strains, Phase III (KMG-III): the genomes of soil and plant-associated and newly described type strains.</title>
        <authorList>
            <person name="Whitman W."/>
        </authorList>
    </citation>
    <scope>NUCLEOTIDE SEQUENCE [LARGE SCALE GENOMIC DNA]</scope>
    <source>
        <strain evidence="2 3">LMG 29544</strain>
    </source>
</reference>
<keyword evidence="1" id="KW-0472">Membrane</keyword>
<feature type="transmembrane region" description="Helical" evidence="1">
    <location>
        <begin position="6"/>
        <end position="23"/>
    </location>
</feature>
<proteinExistence type="predicted"/>
<gene>
    <name evidence="2" type="ORF">BX592_13827</name>
</gene>
<dbReference type="RefSeq" id="WP_134197128.1">
    <property type="nucleotide sequence ID" value="NZ_JBHLUW010000020.1"/>
</dbReference>
<name>A0A4V3HCJ2_9BURK</name>
<evidence type="ECO:0000313" key="2">
    <source>
        <dbReference type="EMBL" id="TDY37384.1"/>
    </source>
</evidence>